<proteinExistence type="predicted"/>
<name>A0ABX2IV21_9RHOB</name>
<accession>A0ABX2IV21</accession>
<protein>
    <submittedName>
        <fullName evidence="1">Tellurite resistance TerB family protein</fullName>
    </submittedName>
</protein>
<organism evidence="1 2">
    <name type="scientific">Parasulfitobacter algicola</name>
    <dbReference type="NCBI Taxonomy" id="2614809"/>
    <lineage>
        <taxon>Bacteria</taxon>
        <taxon>Pseudomonadati</taxon>
        <taxon>Pseudomonadota</taxon>
        <taxon>Alphaproteobacteria</taxon>
        <taxon>Rhodobacterales</taxon>
        <taxon>Roseobacteraceae</taxon>
        <taxon>Parasulfitobacter</taxon>
    </lineage>
</organism>
<comment type="caution">
    <text evidence="1">The sequence shown here is derived from an EMBL/GenBank/DDBJ whole genome shotgun (WGS) entry which is preliminary data.</text>
</comment>
<dbReference type="RefSeq" id="WP_174139540.1">
    <property type="nucleotide sequence ID" value="NZ_JABUFE010000012.1"/>
</dbReference>
<sequence length="203" mass="21917">MSLTRTLIKIGIGYAAAHGVRKISRGQGLASLFKGNGQGGTGGLAGMMRGFQNRHALPTQSAPEGKREDVRGLLDQFNDKPATDEDEQVASLMLRAMIQSAKSDGVIDDDEKTQIMETLDDDADNADIAFVKSQLKAPVDIDALAADTPVDLREQVYSMSLMAIEVDTPAEARYLNDLAQALMLDQTTVNALHYDMGVDPLYS</sequence>
<dbReference type="CDD" id="cd07178">
    <property type="entry name" value="terB_like_YebE"/>
    <property type="match status" value="1"/>
</dbReference>
<reference evidence="1 2" key="1">
    <citation type="submission" date="2020-06" db="EMBL/GenBank/DDBJ databases">
        <title>Sulfitobacter algicola sp. nov., isolated from green algae.</title>
        <authorList>
            <person name="Wang C."/>
        </authorList>
    </citation>
    <scope>NUCLEOTIDE SEQUENCE [LARGE SCALE GENOMIC DNA]</scope>
    <source>
        <strain evidence="1 2">1151</strain>
    </source>
</reference>
<gene>
    <name evidence="1" type="ORF">HRQ87_16465</name>
</gene>
<dbReference type="Proteomes" id="UP000777935">
    <property type="component" value="Unassembled WGS sequence"/>
</dbReference>
<keyword evidence="2" id="KW-1185">Reference proteome</keyword>
<dbReference type="EMBL" id="JABUFE010000012">
    <property type="protein sequence ID" value="NSX56385.1"/>
    <property type="molecule type" value="Genomic_DNA"/>
</dbReference>
<dbReference type="InterPro" id="IPR007486">
    <property type="entry name" value="YebE"/>
</dbReference>
<dbReference type="Pfam" id="PF04391">
    <property type="entry name" value="DUF533"/>
    <property type="match status" value="1"/>
</dbReference>
<evidence type="ECO:0000313" key="1">
    <source>
        <dbReference type="EMBL" id="NSX56385.1"/>
    </source>
</evidence>
<dbReference type="InterPro" id="IPR029024">
    <property type="entry name" value="TerB-like"/>
</dbReference>
<evidence type="ECO:0000313" key="2">
    <source>
        <dbReference type="Proteomes" id="UP000777935"/>
    </source>
</evidence>
<dbReference type="SUPFAM" id="SSF158682">
    <property type="entry name" value="TerB-like"/>
    <property type="match status" value="1"/>
</dbReference>